<evidence type="ECO:0000313" key="1">
    <source>
        <dbReference type="EMBL" id="OAB30449.1"/>
    </source>
</evidence>
<dbReference type="AlphaFoldDB" id="A0A167ZHA2"/>
<name>A0A167ZHA2_9FLAO</name>
<protein>
    <submittedName>
        <fullName evidence="1">Uncharacterized protein</fullName>
    </submittedName>
</protein>
<comment type="caution">
    <text evidence="1">The sequence shown here is derived from an EMBL/GenBank/DDBJ whole genome shotgun (WGS) entry which is preliminary data.</text>
</comment>
<dbReference type="EMBL" id="LVJE01000005">
    <property type="protein sequence ID" value="OAB30449.1"/>
    <property type="molecule type" value="Genomic_DNA"/>
</dbReference>
<organism evidence="1 2">
    <name type="scientific">Flavobacterium fryxellicola</name>
    <dbReference type="NCBI Taxonomy" id="249352"/>
    <lineage>
        <taxon>Bacteria</taxon>
        <taxon>Pseudomonadati</taxon>
        <taxon>Bacteroidota</taxon>
        <taxon>Flavobacteriia</taxon>
        <taxon>Flavobacteriales</taxon>
        <taxon>Flavobacteriaceae</taxon>
        <taxon>Flavobacterium</taxon>
    </lineage>
</organism>
<sequence length="61" mass="7072">MNTFLFSKIFFRKSTVHASFPMQLSLERSIEFIKKGLKAFIFPVVPSTNKIPSFTKSKRCL</sequence>
<reference evidence="1 2" key="1">
    <citation type="submission" date="2016-03" db="EMBL/GenBank/DDBJ databases">
        <title>Draft genome sequence of Flavobacterium fryxellicola DSM 16209.</title>
        <authorList>
            <person name="Shin S.-K."/>
            <person name="Yi H."/>
        </authorList>
    </citation>
    <scope>NUCLEOTIDE SEQUENCE [LARGE SCALE GENOMIC DNA]</scope>
    <source>
        <strain evidence="1 2">DSM 16209</strain>
    </source>
</reference>
<keyword evidence="2" id="KW-1185">Reference proteome</keyword>
<gene>
    <name evidence="1" type="ORF">FBFR_02725</name>
</gene>
<dbReference type="Proteomes" id="UP000077164">
    <property type="component" value="Unassembled WGS sequence"/>
</dbReference>
<accession>A0A167ZHA2</accession>
<evidence type="ECO:0000313" key="2">
    <source>
        <dbReference type="Proteomes" id="UP000077164"/>
    </source>
</evidence>
<proteinExistence type="predicted"/>